<dbReference type="AlphaFoldDB" id="A0A1B0CAV4"/>
<keyword evidence="2" id="KW-1185">Reference proteome</keyword>
<dbReference type="Proteomes" id="UP000092461">
    <property type="component" value="Unassembled WGS sequence"/>
</dbReference>
<dbReference type="EMBL" id="AJWK01004303">
    <property type="status" value="NOT_ANNOTATED_CDS"/>
    <property type="molecule type" value="Genomic_DNA"/>
</dbReference>
<dbReference type="EnsemblMetazoa" id="LLOJ001166-RA">
    <property type="protein sequence ID" value="LLOJ001166-PA"/>
    <property type="gene ID" value="LLOJ001166"/>
</dbReference>
<organism evidence="1 2">
    <name type="scientific">Lutzomyia longipalpis</name>
    <name type="common">Sand fly</name>
    <dbReference type="NCBI Taxonomy" id="7200"/>
    <lineage>
        <taxon>Eukaryota</taxon>
        <taxon>Metazoa</taxon>
        <taxon>Ecdysozoa</taxon>
        <taxon>Arthropoda</taxon>
        <taxon>Hexapoda</taxon>
        <taxon>Insecta</taxon>
        <taxon>Pterygota</taxon>
        <taxon>Neoptera</taxon>
        <taxon>Endopterygota</taxon>
        <taxon>Diptera</taxon>
        <taxon>Nematocera</taxon>
        <taxon>Psychodoidea</taxon>
        <taxon>Psychodidae</taxon>
        <taxon>Lutzomyia</taxon>
        <taxon>Lutzomyia</taxon>
    </lineage>
</organism>
<sequence length="98" mass="11159">MKTHSQLLPEVFSATSFNGSAPQLYYPAFHYLAGLGNIRQEAHCYCNLLGRLLKLISHPSRSTTISGILLGRLISQETSRRSFIRQKRYNRNTDCLMV</sequence>
<proteinExistence type="predicted"/>
<dbReference type="VEuPathDB" id="VectorBase:LLOJ001166"/>
<name>A0A1B0CAV4_LUTLO</name>
<protein>
    <submittedName>
        <fullName evidence="1">Uncharacterized protein</fullName>
    </submittedName>
</protein>
<evidence type="ECO:0000313" key="1">
    <source>
        <dbReference type="EnsemblMetazoa" id="LLOJ001166-PA"/>
    </source>
</evidence>
<accession>A0A1B0CAV4</accession>
<evidence type="ECO:0000313" key="2">
    <source>
        <dbReference type="Proteomes" id="UP000092461"/>
    </source>
</evidence>
<reference evidence="1" key="1">
    <citation type="submission" date="2020-05" db="UniProtKB">
        <authorList>
            <consortium name="EnsemblMetazoa"/>
        </authorList>
    </citation>
    <scope>IDENTIFICATION</scope>
    <source>
        <strain evidence="1">Jacobina</strain>
    </source>
</reference>